<keyword evidence="3" id="KW-0012">Acyltransferase</keyword>
<evidence type="ECO:0000256" key="1">
    <source>
        <dbReference type="SAM" id="Phobius"/>
    </source>
</evidence>
<dbReference type="AlphaFoldDB" id="A0A1I1ELY4"/>
<keyword evidence="1" id="KW-0472">Membrane</keyword>
<dbReference type="Pfam" id="PF01757">
    <property type="entry name" value="Acyl_transf_3"/>
    <property type="match status" value="1"/>
</dbReference>
<feature type="transmembrane region" description="Helical" evidence="1">
    <location>
        <begin position="135"/>
        <end position="159"/>
    </location>
</feature>
<feature type="transmembrane region" description="Helical" evidence="1">
    <location>
        <begin position="61"/>
        <end position="83"/>
    </location>
</feature>
<dbReference type="Proteomes" id="UP000198598">
    <property type="component" value="Unassembled WGS sequence"/>
</dbReference>
<feature type="domain" description="Acyltransferase 3" evidence="2">
    <location>
        <begin position="24"/>
        <end position="365"/>
    </location>
</feature>
<reference evidence="3 4" key="1">
    <citation type="submission" date="2016-10" db="EMBL/GenBank/DDBJ databases">
        <authorList>
            <person name="de Groot N.N."/>
        </authorList>
    </citation>
    <scope>NUCLEOTIDE SEQUENCE [LARGE SCALE GENOMIC DNA]</scope>
    <source>
        <strain evidence="3 4">DSM 26130</strain>
    </source>
</reference>
<name>A0A1I1ELY4_9BACT</name>
<keyword evidence="1" id="KW-0812">Transmembrane</keyword>
<feature type="transmembrane region" description="Helical" evidence="1">
    <location>
        <begin position="256"/>
        <end position="281"/>
    </location>
</feature>
<dbReference type="EMBL" id="FOLQ01000001">
    <property type="protein sequence ID" value="SFB88104.1"/>
    <property type="molecule type" value="Genomic_DNA"/>
</dbReference>
<dbReference type="GO" id="GO:0016747">
    <property type="term" value="F:acyltransferase activity, transferring groups other than amino-acyl groups"/>
    <property type="evidence" value="ECO:0007669"/>
    <property type="project" value="InterPro"/>
</dbReference>
<dbReference type="PANTHER" id="PTHR23028:SF53">
    <property type="entry name" value="ACYL_TRANSF_3 DOMAIN-CONTAINING PROTEIN"/>
    <property type="match status" value="1"/>
</dbReference>
<gene>
    <name evidence="3" type="ORF">SAMN05216167_1013</name>
</gene>
<keyword evidence="3" id="KW-0808">Transferase</keyword>
<accession>A0A1I1ELY4</accession>
<feature type="transmembrane region" description="Helical" evidence="1">
    <location>
        <begin position="224"/>
        <end position="244"/>
    </location>
</feature>
<keyword evidence="3" id="KW-0378">Hydrolase</keyword>
<dbReference type="GO" id="GO:0000271">
    <property type="term" value="P:polysaccharide biosynthetic process"/>
    <property type="evidence" value="ECO:0007669"/>
    <property type="project" value="TreeGrafter"/>
</dbReference>
<keyword evidence="4" id="KW-1185">Reference proteome</keyword>
<keyword evidence="1" id="KW-1133">Transmembrane helix</keyword>
<protein>
    <submittedName>
        <fullName evidence="3">Peptidoglycan/LPS O-acetylase OafA/YrhL, contains acyltransferase and SGNH-hydrolase domains</fullName>
    </submittedName>
</protein>
<feature type="transmembrane region" description="Helical" evidence="1">
    <location>
        <begin position="287"/>
        <end position="308"/>
    </location>
</feature>
<dbReference type="RefSeq" id="WP_093822431.1">
    <property type="nucleotide sequence ID" value="NZ_FOLQ01000001.1"/>
</dbReference>
<feature type="transmembrane region" description="Helical" evidence="1">
    <location>
        <begin position="21"/>
        <end position="41"/>
    </location>
</feature>
<dbReference type="PANTHER" id="PTHR23028">
    <property type="entry name" value="ACETYLTRANSFERASE"/>
    <property type="match status" value="1"/>
</dbReference>
<feature type="transmembrane region" description="Helical" evidence="1">
    <location>
        <begin position="348"/>
        <end position="369"/>
    </location>
</feature>
<sequence>MLITTTELRILSHQKAPVKVYFENLNAIRCIAAFLVVVHHIEALKTRIPIPNYWNNTIILLIGRLGVILFFVLSGFLISFLLFKEQEITKNIAIKNFYIRRILRIWPLYYLIIIATFFIIPFIDFFTIEGFSKDVVWSHLFVKLCLYVMLLPNLVLNLFGSVSYAAQTWSIGAEEQFYLVWPFLMRYVKNKWFLLLGIIIGYLLIKFSFHLLPTNEFVTIFNGYWISTPIHCMAIGGLFALLIYKNSSTSTVIRKLLFTTSTQVVVLATTFLSIAIGFNFPHLNDEFYAILWGILISNFAANANRLFSMENTWSNYMGKISYGLYMFHPLVIVFSIKILQYLKIENNFILYPLVFVILIAVSSLSYEFFEKNFINKKVNYSTILSGANAKV</sequence>
<dbReference type="OrthoDB" id="9796461at2"/>
<dbReference type="InterPro" id="IPR002656">
    <property type="entry name" value="Acyl_transf_3_dom"/>
</dbReference>
<organism evidence="3 4">
    <name type="scientific">Spirosoma endophyticum</name>
    <dbReference type="NCBI Taxonomy" id="662367"/>
    <lineage>
        <taxon>Bacteria</taxon>
        <taxon>Pseudomonadati</taxon>
        <taxon>Bacteroidota</taxon>
        <taxon>Cytophagia</taxon>
        <taxon>Cytophagales</taxon>
        <taxon>Cytophagaceae</taxon>
        <taxon>Spirosoma</taxon>
    </lineage>
</organism>
<feature type="transmembrane region" description="Helical" evidence="1">
    <location>
        <begin position="103"/>
        <end position="123"/>
    </location>
</feature>
<proteinExistence type="predicted"/>
<dbReference type="GO" id="GO:0016787">
    <property type="term" value="F:hydrolase activity"/>
    <property type="evidence" value="ECO:0007669"/>
    <property type="project" value="UniProtKB-KW"/>
</dbReference>
<evidence type="ECO:0000313" key="4">
    <source>
        <dbReference type="Proteomes" id="UP000198598"/>
    </source>
</evidence>
<dbReference type="STRING" id="662367.SAMN05216167_1013"/>
<evidence type="ECO:0000259" key="2">
    <source>
        <dbReference type="Pfam" id="PF01757"/>
    </source>
</evidence>
<dbReference type="GO" id="GO:0016020">
    <property type="term" value="C:membrane"/>
    <property type="evidence" value="ECO:0007669"/>
    <property type="project" value="TreeGrafter"/>
</dbReference>
<feature type="transmembrane region" description="Helical" evidence="1">
    <location>
        <begin position="192"/>
        <end position="212"/>
    </location>
</feature>
<feature type="transmembrane region" description="Helical" evidence="1">
    <location>
        <begin position="320"/>
        <end position="342"/>
    </location>
</feature>
<evidence type="ECO:0000313" key="3">
    <source>
        <dbReference type="EMBL" id="SFB88104.1"/>
    </source>
</evidence>
<dbReference type="InterPro" id="IPR050879">
    <property type="entry name" value="Acyltransferase_3"/>
</dbReference>